<dbReference type="PANTHER" id="PTHR43731:SF14">
    <property type="entry name" value="PRESENILIN-ASSOCIATED RHOMBOID-LIKE PROTEIN, MITOCHONDRIAL"/>
    <property type="match status" value="1"/>
</dbReference>
<evidence type="ECO:0000256" key="1">
    <source>
        <dbReference type="ARBA" id="ARBA00004141"/>
    </source>
</evidence>
<keyword evidence="4" id="KW-0378">Hydrolase</keyword>
<feature type="transmembrane region" description="Helical" evidence="7">
    <location>
        <begin position="219"/>
        <end position="238"/>
    </location>
</feature>
<dbReference type="SUPFAM" id="SSF144091">
    <property type="entry name" value="Rhomboid-like"/>
    <property type="match status" value="1"/>
</dbReference>
<gene>
    <name evidence="9" type="primary">rbd3</name>
    <name evidence="9" type="ORF">SOMG_01236</name>
</gene>
<evidence type="ECO:0000256" key="4">
    <source>
        <dbReference type="ARBA" id="ARBA00022801"/>
    </source>
</evidence>
<dbReference type="GeneID" id="80874718"/>
<proteinExistence type="inferred from homology"/>
<dbReference type="Gene3D" id="1.20.1540.10">
    <property type="entry name" value="Rhomboid-like"/>
    <property type="match status" value="1"/>
</dbReference>
<keyword evidence="9" id="KW-0645">Protease</keyword>
<protein>
    <submittedName>
        <fullName evidence="9">Mitochondrial rhomboid family protease</fullName>
    </submittedName>
</protein>
<comment type="similarity">
    <text evidence="2">Belongs to the peptidase S54 family.</text>
</comment>
<dbReference type="Proteomes" id="UP001212411">
    <property type="component" value="Chromosome 1"/>
</dbReference>
<name>A0AAE9W9H0_9SCHI</name>
<feature type="domain" description="Peptidase S54 rhomboid" evidence="8">
    <location>
        <begin position="177"/>
        <end position="233"/>
    </location>
</feature>
<comment type="subcellular location">
    <subcellularLocation>
        <location evidence="1">Membrane</location>
        <topology evidence="1">Multi-pass membrane protein</topology>
    </subcellularLocation>
</comment>
<evidence type="ECO:0000256" key="2">
    <source>
        <dbReference type="ARBA" id="ARBA00009045"/>
    </source>
</evidence>
<dbReference type="Pfam" id="PF01694">
    <property type="entry name" value="Rhomboid"/>
    <property type="match status" value="2"/>
</dbReference>
<evidence type="ECO:0000256" key="6">
    <source>
        <dbReference type="ARBA" id="ARBA00023136"/>
    </source>
</evidence>
<accession>A0AAE9W9H0</accession>
<evidence type="ECO:0000256" key="3">
    <source>
        <dbReference type="ARBA" id="ARBA00022692"/>
    </source>
</evidence>
<evidence type="ECO:0000259" key="8">
    <source>
        <dbReference type="Pfam" id="PF01694"/>
    </source>
</evidence>
<dbReference type="GO" id="GO:0004252">
    <property type="term" value="F:serine-type endopeptidase activity"/>
    <property type="evidence" value="ECO:0007669"/>
    <property type="project" value="InterPro"/>
</dbReference>
<dbReference type="RefSeq" id="XP_056035514.1">
    <property type="nucleotide sequence ID" value="XM_056180029.1"/>
</dbReference>
<sequence>MNLFMKSFAIRQCPKKSIFSSCLVSPLNVFFTDQKYRRFSALERPSSLLCKPLLTKDVAGPLKQKCCRLVGSERKQSFLVTGLPSFVNKMSALRHFSSSRKSCLPKSETKFLSPPPSEHRSGSQIATAIATLICLTNGLVFWQWDLAKDDVRSLHDFEKFNWMLKNTQCSLQNLYDGRWWTLVTSLFSHRELTHLLVNCFAIYSFMTVIVHRFGILRSLSVYLLSGVMGNFVVLERLLRKDEVATSKGPLHVWDVLFRKESLSETQNWLTYMKSKFTLSSYVTKKNVQTLPPSWRTGALGASGSVYGIMALFACTYPFTQFLLFFVIPAQASTILPLDFFVESLLLTQNYDETTGIAFDAHVTGMILGTLSSFLLIPKVWRARFMYRNGL</sequence>
<keyword evidence="3 7" id="KW-0812">Transmembrane</keyword>
<organism evidence="9 10">
    <name type="scientific">Schizosaccharomyces osmophilus</name>
    <dbReference type="NCBI Taxonomy" id="2545709"/>
    <lineage>
        <taxon>Eukaryota</taxon>
        <taxon>Fungi</taxon>
        <taxon>Dikarya</taxon>
        <taxon>Ascomycota</taxon>
        <taxon>Taphrinomycotina</taxon>
        <taxon>Schizosaccharomycetes</taxon>
        <taxon>Schizosaccharomycetales</taxon>
        <taxon>Schizosaccharomycetaceae</taxon>
        <taxon>Schizosaccharomyces</taxon>
    </lineage>
</organism>
<dbReference type="InterPro" id="IPR050925">
    <property type="entry name" value="Rhomboid_protease_S54"/>
</dbReference>
<dbReference type="PANTHER" id="PTHR43731">
    <property type="entry name" value="RHOMBOID PROTEASE"/>
    <property type="match status" value="1"/>
</dbReference>
<reference evidence="9 10" key="1">
    <citation type="journal article" date="2023" name="G3 (Bethesda)">
        <title>A high-quality reference genome for the fission yeast Schizosaccharomyces osmophilus.</title>
        <authorList>
            <person name="Jia G.S."/>
            <person name="Zhang W.C."/>
            <person name="Liang Y."/>
            <person name="Liu X.H."/>
            <person name="Rhind N."/>
            <person name="Pidoux A."/>
            <person name="Brysch-Herzberg M."/>
            <person name="Du L.L."/>
        </authorList>
    </citation>
    <scope>NUCLEOTIDE SEQUENCE [LARGE SCALE GENOMIC DNA]</scope>
    <source>
        <strain evidence="9 10">CBS 15793</strain>
    </source>
</reference>
<feature type="transmembrane region" description="Helical" evidence="7">
    <location>
        <begin position="305"/>
        <end position="327"/>
    </location>
</feature>
<keyword evidence="5 7" id="KW-1133">Transmembrane helix</keyword>
<feature type="domain" description="Peptidase S54 rhomboid" evidence="8">
    <location>
        <begin position="288"/>
        <end position="377"/>
    </location>
</feature>
<evidence type="ECO:0000313" key="10">
    <source>
        <dbReference type="Proteomes" id="UP001212411"/>
    </source>
</evidence>
<dbReference type="InterPro" id="IPR022764">
    <property type="entry name" value="Peptidase_S54_rhomboid_dom"/>
</dbReference>
<keyword evidence="6 7" id="KW-0472">Membrane</keyword>
<evidence type="ECO:0000313" key="9">
    <source>
        <dbReference type="EMBL" id="WBW71271.1"/>
    </source>
</evidence>
<dbReference type="KEGG" id="som:SOMG_01236"/>
<dbReference type="InterPro" id="IPR035952">
    <property type="entry name" value="Rhomboid-like_sf"/>
</dbReference>
<evidence type="ECO:0000256" key="5">
    <source>
        <dbReference type="ARBA" id="ARBA00022989"/>
    </source>
</evidence>
<keyword evidence="10" id="KW-1185">Reference proteome</keyword>
<evidence type="ECO:0000256" key="7">
    <source>
        <dbReference type="SAM" id="Phobius"/>
    </source>
</evidence>
<dbReference type="GO" id="GO:0006465">
    <property type="term" value="P:signal peptide processing"/>
    <property type="evidence" value="ECO:0007669"/>
    <property type="project" value="TreeGrafter"/>
</dbReference>
<dbReference type="AlphaFoldDB" id="A0AAE9W9H0"/>
<dbReference type="EMBL" id="CP115611">
    <property type="protein sequence ID" value="WBW71271.1"/>
    <property type="molecule type" value="Genomic_DNA"/>
</dbReference>
<dbReference type="GO" id="GO:0016020">
    <property type="term" value="C:membrane"/>
    <property type="evidence" value="ECO:0007669"/>
    <property type="project" value="UniProtKB-SubCell"/>
</dbReference>
<feature type="transmembrane region" description="Helical" evidence="7">
    <location>
        <begin position="356"/>
        <end position="376"/>
    </location>
</feature>